<dbReference type="InParanoid" id="A0A1Y2GSC7"/>
<dbReference type="AlphaFoldDB" id="A0A1Y2GSC7"/>
<accession>A0A1Y2GSC7</accession>
<feature type="compositionally biased region" description="Pro residues" evidence="1">
    <location>
        <begin position="591"/>
        <end position="601"/>
    </location>
</feature>
<feature type="compositionally biased region" description="Acidic residues" evidence="1">
    <location>
        <begin position="511"/>
        <end position="528"/>
    </location>
</feature>
<feature type="compositionally biased region" description="Acidic residues" evidence="1">
    <location>
        <begin position="44"/>
        <end position="54"/>
    </location>
</feature>
<dbReference type="Proteomes" id="UP000193648">
    <property type="component" value="Unassembled WGS sequence"/>
</dbReference>
<feature type="region of interest" description="Disordered" evidence="1">
    <location>
        <begin position="101"/>
        <end position="266"/>
    </location>
</feature>
<dbReference type="RefSeq" id="XP_021882428.1">
    <property type="nucleotide sequence ID" value="XM_022030580.1"/>
</dbReference>
<feature type="compositionally biased region" description="Low complexity" evidence="1">
    <location>
        <begin position="149"/>
        <end position="163"/>
    </location>
</feature>
<feature type="compositionally biased region" description="Low complexity" evidence="1">
    <location>
        <begin position="676"/>
        <end position="704"/>
    </location>
</feature>
<feature type="compositionally biased region" description="Basic and acidic residues" evidence="1">
    <location>
        <begin position="232"/>
        <end position="249"/>
    </location>
</feature>
<feature type="compositionally biased region" description="Basic and acidic residues" evidence="1">
    <location>
        <begin position="425"/>
        <end position="439"/>
    </location>
</feature>
<feature type="region of interest" description="Disordered" evidence="1">
    <location>
        <begin position="370"/>
        <end position="439"/>
    </location>
</feature>
<name>A0A1Y2GSC7_9FUNG</name>
<feature type="compositionally biased region" description="Basic and acidic residues" evidence="1">
    <location>
        <begin position="386"/>
        <end position="399"/>
    </location>
</feature>
<proteinExistence type="predicted"/>
<organism evidence="2 3">
    <name type="scientific">Lobosporangium transversale</name>
    <dbReference type="NCBI Taxonomy" id="64571"/>
    <lineage>
        <taxon>Eukaryota</taxon>
        <taxon>Fungi</taxon>
        <taxon>Fungi incertae sedis</taxon>
        <taxon>Mucoromycota</taxon>
        <taxon>Mortierellomycotina</taxon>
        <taxon>Mortierellomycetes</taxon>
        <taxon>Mortierellales</taxon>
        <taxon>Mortierellaceae</taxon>
        <taxon>Lobosporangium</taxon>
    </lineage>
</organism>
<sequence>MPFVTSNHYRFLCVFRGKHVEEEREVSSDEETHDIRPRTLWPDIGEEEEEEEEANNARKTYDLDFNNEDEYDIPPFDDQKPSEAARALLRSIEDRDEFDSLNEAHSPYDPNASFQSQDHDSNPLADNFISEDYSAPGLKGKASLHNDYQSPLQSSILSPSSSPVLARKDLHVSYLPERYTGNECESSSRPLLTRKQRQDYENQATEEIEEKKEEDDEGQAIEHHTHKPSRLPRSDRPSHQPSAKLHEPDSGFAEDEEEEEEDKRTENKYQWMQDYNEEAGADFSPSVAEEQSYVDEVFAGEPDFVPGTATPLQGNPCIEYVAGQRTPPHPDCGGLDTDVILFTKTPAPIDRGYHSEMVFTVMHETEGRKQEYELESCTPNGQWQKQRLEEKREQHKLQQEEEEYYDSDWSSSSLTVRSKPAHNPFQDDRAERYSQGIDPKEQYEQELAIRENRRIYARHHLSYMARGNKFYFEPQLYEEATPSAAYGARLPRVLWPSKPKKNSSKRQSLQSDDDENEADTSITEEEYFQSESFLYQQRHAEFPVPFPPTNGLLYPGLEEEHNTDTPSALGTNILEPIANPWATRSLQGTRPPSPRPQPSPRGSPSLHGDRSPSPLPSPPPPSPPPQSSKSAQEQTKPAKFTTPFQYPHSVPQFKTTAFDPNMFKTLTEGPNVFEFNSSSSSSSNNGSISGNGTSSSNSVTSNVSCSKAQPSPSHIHGRSRGHSPDHNDAGSSIYQSGDEDDNGQTTIISQEQDVTSTVVEQLQKEFREKKSRPKEVVRPPKRKRDAFENDHFDNGKRMKRCRREEEEDHVCDEDDTFDHCFGKRAPVIGLYYIKEQQREYPEAVEVENEEAIVLEERVDKMRVLRRRPRRAITLEADQ</sequence>
<comment type="caution">
    <text evidence="2">The sequence shown here is derived from an EMBL/GenBank/DDBJ whole genome shotgun (WGS) entry which is preliminary data.</text>
</comment>
<feature type="region of interest" description="Disordered" evidence="1">
    <location>
        <begin position="495"/>
        <end position="792"/>
    </location>
</feature>
<evidence type="ECO:0000313" key="3">
    <source>
        <dbReference type="Proteomes" id="UP000193648"/>
    </source>
</evidence>
<dbReference type="GeneID" id="33572421"/>
<evidence type="ECO:0000313" key="2">
    <source>
        <dbReference type="EMBL" id="ORZ19260.1"/>
    </source>
</evidence>
<keyword evidence="3" id="KW-1185">Reference proteome</keyword>
<feature type="compositionally biased region" description="Polar residues" evidence="1">
    <location>
        <begin position="743"/>
        <end position="760"/>
    </location>
</feature>
<feature type="region of interest" description="Disordered" evidence="1">
    <location>
        <begin position="22"/>
        <end position="86"/>
    </location>
</feature>
<feature type="compositionally biased region" description="Basic and acidic residues" evidence="1">
    <location>
        <begin position="762"/>
        <end position="778"/>
    </location>
</feature>
<dbReference type="OrthoDB" id="2406969at2759"/>
<reference evidence="2 3" key="1">
    <citation type="submission" date="2016-07" db="EMBL/GenBank/DDBJ databases">
        <title>Pervasive Adenine N6-methylation of Active Genes in Fungi.</title>
        <authorList>
            <consortium name="DOE Joint Genome Institute"/>
            <person name="Mondo S.J."/>
            <person name="Dannebaum R.O."/>
            <person name="Kuo R.C."/>
            <person name="Labutti K."/>
            <person name="Haridas S."/>
            <person name="Kuo A."/>
            <person name="Salamov A."/>
            <person name="Ahrendt S.R."/>
            <person name="Lipzen A."/>
            <person name="Sullivan W."/>
            <person name="Andreopoulos W.B."/>
            <person name="Clum A."/>
            <person name="Lindquist E."/>
            <person name="Daum C."/>
            <person name="Ramamoorthy G.K."/>
            <person name="Gryganskyi A."/>
            <person name="Culley D."/>
            <person name="Magnuson J.K."/>
            <person name="James T.Y."/>
            <person name="O'Malley M.A."/>
            <person name="Stajich J.E."/>
            <person name="Spatafora J.W."/>
            <person name="Visel A."/>
            <person name="Grigoriev I.V."/>
        </authorList>
    </citation>
    <scope>NUCLEOTIDE SEQUENCE [LARGE SCALE GENOMIC DNA]</scope>
    <source>
        <strain evidence="2 3">NRRL 3116</strain>
    </source>
</reference>
<dbReference type="EMBL" id="MCFF01000014">
    <property type="protein sequence ID" value="ORZ19260.1"/>
    <property type="molecule type" value="Genomic_DNA"/>
</dbReference>
<feature type="compositionally biased region" description="Acidic residues" evidence="1">
    <location>
        <begin position="252"/>
        <end position="261"/>
    </location>
</feature>
<evidence type="ECO:0000256" key="1">
    <source>
        <dbReference type="SAM" id="MobiDB-lite"/>
    </source>
</evidence>
<protein>
    <submittedName>
        <fullName evidence="2">Uncharacterized protein</fullName>
    </submittedName>
</protein>
<feature type="compositionally biased region" description="Pro residues" evidence="1">
    <location>
        <begin position="613"/>
        <end position="626"/>
    </location>
</feature>
<gene>
    <name evidence="2" type="ORF">BCR41DRAFT_42537</name>
</gene>
<feature type="compositionally biased region" description="Acidic residues" evidence="1">
    <location>
        <begin position="204"/>
        <end position="219"/>
    </location>
</feature>